<dbReference type="PANTHER" id="PTHR30006">
    <property type="entry name" value="THIAMINE-BINDING PERIPLASMIC PROTEIN-RELATED"/>
    <property type="match status" value="1"/>
</dbReference>
<protein>
    <submittedName>
        <fullName evidence="3">ABC transporter substrate-binding protein</fullName>
    </submittedName>
</protein>
<gene>
    <name evidence="3" type="ORF">ACFPRA_09185</name>
</gene>
<feature type="signal peptide" evidence="2">
    <location>
        <begin position="1"/>
        <end position="19"/>
    </location>
</feature>
<dbReference type="RefSeq" id="WP_381433097.1">
    <property type="nucleotide sequence ID" value="NZ_JBHSNO010000005.1"/>
</dbReference>
<dbReference type="SUPFAM" id="SSF53850">
    <property type="entry name" value="Periplasmic binding protein-like II"/>
    <property type="match status" value="1"/>
</dbReference>
<dbReference type="CDD" id="cd13589">
    <property type="entry name" value="PBP2_polyamine_RpCGA009"/>
    <property type="match status" value="1"/>
</dbReference>
<dbReference type="Proteomes" id="UP001596109">
    <property type="component" value="Unassembled WGS sequence"/>
</dbReference>
<dbReference type="Pfam" id="PF13416">
    <property type="entry name" value="SBP_bac_8"/>
    <property type="match status" value="1"/>
</dbReference>
<evidence type="ECO:0000256" key="1">
    <source>
        <dbReference type="ARBA" id="ARBA00022729"/>
    </source>
</evidence>
<reference evidence="4" key="1">
    <citation type="journal article" date="2019" name="Int. J. Syst. Evol. Microbiol.">
        <title>The Global Catalogue of Microorganisms (GCM) 10K type strain sequencing project: providing services to taxonomists for standard genome sequencing and annotation.</title>
        <authorList>
            <consortium name="The Broad Institute Genomics Platform"/>
            <consortium name="The Broad Institute Genome Sequencing Center for Infectious Disease"/>
            <person name="Wu L."/>
            <person name="Ma J."/>
        </authorList>
    </citation>
    <scope>NUCLEOTIDE SEQUENCE [LARGE SCALE GENOMIC DNA]</scope>
    <source>
        <strain evidence="4">CGMCC 4.1434</strain>
    </source>
</reference>
<name>A0ABW0TI21_9BACL</name>
<accession>A0ABW0TI21</accession>
<proteinExistence type="predicted"/>
<feature type="chain" id="PRO_5045457064" evidence="2">
    <location>
        <begin position="20"/>
        <end position="356"/>
    </location>
</feature>
<evidence type="ECO:0000313" key="4">
    <source>
        <dbReference type="Proteomes" id="UP001596109"/>
    </source>
</evidence>
<sequence>MKKSWILTVFTMVSILILAACGGGDKEGATSSNGTKGKQKLVVTSFGGDYEAAQMEVLVKPFEEEFNAEVEMITLYSADALARIKAQKDNPEIDVVQFSGGQEAQAIKEGLVEEIDSSILKNISGIYESAILDPKYGPASAFDALGILYNKEIVKEVPTSWNELWKEEYKGDVGIIDISNTFGLQFLVMNALLNNGDEKNIDPGFKSIETLLPNASSIVSTTPDLGNLFAQEEVIIAPYDSGYAFNFSKQGQPIGFSIPEEGGMAIFINMQVVKGSKNSELANEFINYSLRPEVQKAFAEKTGFSPTNKDVEISEELAEVIPHGEEVMNSLIKLDWNTVNEYKGEWTERWAKLISQ</sequence>
<evidence type="ECO:0000313" key="3">
    <source>
        <dbReference type="EMBL" id="MFC5589060.1"/>
    </source>
</evidence>
<evidence type="ECO:0000256" key="2">
    <source>
        <dbReference type="SAM" id="SignalP"/>
    </source>
</evidence>
<keyword evidence="4" id="KW-1185">Reference proteome</keyword>
<keyword evidence="1 2" id="KW-0732">Signal</keyword>
<organism evidence="3 4">
    <name type="scientific">Sporosarcina soli</name>
    <dbReference type="NCBI Taxonomy" id="334736"/>
    <lineage>
        <taxon>Bacteria</taxon>
        <taxon>Bacillati</taxon>
        <taxon>Bacillota</taxon>
        <taxon>Bacilli</taxon>
        <taxon>Bacillales</taxon>
        <taxon>Caryophanaceae</taxon>
        <taxon>Sporosarcina</taxon>
    </lineage>
</organism>
<dbReference type="PROSITE" id="PS51257">
    <property type="entry name" value="PROKAR_LIPOPROTEIN"/>
    <property type="match status" value="1"/>
</dbReference>
<comment type="caution">
    <text evidence="3">The sequence shown here is derived from an EMBL/GenBank/DDBJ whole genome shotgun (WGS) entry which is preliminary data.</text>
</comment>
<dbReference type="InterPro" id="IPR006059">
    <property type="entry name" value="SBP"/>
</dbReference>
<dbReference type="Gene3D" id="3.40.190.10">
    <property type="entry name" value="Periplasmic binding protein-like II"/>
    <property type="match status" value="2"/>
</dbReference>
<dbReference type="EMBL" id="JBHSNO010000005">
    <property type="protein sequence ID" value="MFC5589060.1"/>
    <property type="molecule type" value="Genomic_DNA"/>
</dbReference>
<dbReference type="PANTHER" id="PTHR30006:SF2">
    <property type="entry name" value="ABC TRANSPORTER SUBSTRATE-BINDING PROTEIN"/>
    <property type="match status" value="1"/>
</dbReference>